<organism evidence="3 4">
    <name type="scientific">Daphnia magna</name>
    <dbReference type="NCBI Taxonomy" id="35525"/>
    <lineage>
        <taxon>Eukaryota</taxon>
        <taxon>Metazoa</taxon>
        <taxon>Ecdysozoa</taxon>
        <taxon>Arthropoda</taxon>
        <taxon>Crustacea</taxon>
        <taxon>Branchiopoda</taxon>
        <taxon>Diplostraca</taxon>
        <taxon>Cladocera</taxon>
        <taxon>Anomopoda</taxon>
        <taxon>Daphniidae</taxon>
        <taxon>Daphnia</taxon>
    </lineage>
</organism>
<dbReference type="InterPro" id="IPR045122">
    <property type="entry name" value="Csc1-like"/>
</dbReference>
<feature type="transmembrane region" description="Helical" evidence="1">
    <location>
        <begin position="405"/>
        <end position="427"/>
    </location>
</feature>
<evidence type="ECO:0000313" key="4">
    <source>
        <dbReference type="Proteomes" id="UP000076858"/>
    </source>
</evidence>
<dbReference type="GO" id="GO:0005886">
    <property type="term" value="C:plasma membrane"/>
    <property type="evidence" value="ECO:0007669"/>
    <property type="project" value="TreeGrafter"/>
</dbReference>
<dbReference type="Proteomes" id="UP000076858">
    <property type="component" value="Unassembled WGS sequence"/>
</dbReference>
<feature type="transmembrane region" description="Helical" evidence="1">
    <location>
        <begin position="676"/>
        <end position="696"/>
    </location>
</feature>
<gene>
    <name evidence="3" type="ORF">APZ42_015808</name>
</gene>
<keyword evidence="1" id="KW-0472">Membrane</keyword>
<keyword evidence="1" id="KW-0812">Transmembrane</keyword>
<accession>A0A162NAD8</accession>
<proteinExistence type="predicted"/>
<dbReference type="AlphaFoldDB" id="A0A162NAD8"/>
<evidence type="ECO:0000313" key="3">
    <source>
        <dbReference type="EMBL" id="KZS17813.1"/>
    </source>
</evidence>
<evidence type="ECO:0000256" key="1">
    <source>
        <dbReference type="SAM" id="Phobius"/>
    </source>
</evidence>
<dbReference type="InterPro" id="IPR027815">
    <property type="entry name" value="CSC1/OSCA1-like_cyt"/>
</dbReference>
<dbReference type="STRING" id="35525.A0A162NAD8"/>
<dbReference type="Pfam" id="PF14703">
    <property type="entry name" value="PHM7_cyt"/>
    <property type="match status" value="1"/>
</dbReference>
<dbReference type="PANTHER" id="PTHR13018:SF5">
    <property type="entry name" value="RE44586P"/>
    <property type="match status" value="1"/>
</dbReference>
<evidence type="ECO:0000259" key="2">
    <source>
        <dbReference type="Pfam" id="PF14703"/>
    </source>
</evidence>
<keyword evidence="1" id="KW-1133">Transmembrane helix</keyword>
<dbReference type="GO" id="GO:0005227">
    <property type="term" value="F:calcium-activated cation channel activity"/>
    <property type="evidence" value="ECO:0007669"/>
    <property type="project" value="InterPro"/>
</dbReference>
<feature type="transmembrane region" description="Helical" evidence="1">
    <location>
        <begin position="522"/>
        <end position="546"/>
    </location>
</feature>
<feature type="transmembrane region" description="Helical" evidence="1">
    <location>
        <begin position="53"/>
        <end position="74"/>
    </location>
</feature>
<protein>
    <recommendedName>
        <fullName evidence="2">CSC1/OSCA1-like cytosolic domain-containing protein</fullName>
    </recommendedName>
</protein>
<feature type="transmembrane region" description="Helical" evidence="1">
    <location>
        <begin position="135"/>
        <end position="151"/>
    </location>
</feature>
<name>A0A162NAD8_9CRUS</name>
<feature type="transmembrane region" description="Helical" evidence="1">
    <location>
        <begin position="171"/>
        <end position="191"/>
    </location>
</feature>
<comment type="caution">
    <text evidence="3">The sequence shown here is derived from an EMBL/GenBank/DDBJ whole genome shotgun (WGS) entry which is preliminary data.</text>
</comment>
<reference evidence="3 4" key="1">
    <citation type="submission" date="2016-03" db="EMBL/GenBank/DDBJ databases">
        <title>EvidentialGene: Evidence-directed Construction of Genes on Genomes.</title>
        <authorList>
            <person name="Gilbert D.G."/>
            <person name="Choi J.-H."/>
            <person name="Mockaitis K."/>
            <person name="Colbourne J."/>
            <person name="Pfrender M."/>
        </authorList>
    </citation>
    <scope>NUCLEOTIDE SEQUENCE [LARGE SCALE GENOMIC DNA]</scope>
    <source>
        <strain evidence="3 4">Xinb3</strain>
        <tissue evidence="3">Complete organism</tissue>
    </source>
</reference>
<dbReference type="PANTHER" id="PTHR13018">
    <property type="entry name" value="PROBABLE MEMBRANE PROTEIN DUF221-RELATED"/>
    <property type="match status" value="1"/>
</dbReference>
<keyword evidence="4" id="KW-1185">Reference proteome</keyword>
<sequence length="754" mass="87624">MNCSKTGGKNKMNCNHTELEINTSNCTNTDAYAYGISIDIGWFNEWIVWEGGIAFNTVYWLLILLISFIVLHILRWKFNCRLLTERLDGLEDPPPPVERTSHWVDWLNFSIDEEAIGKDGATFLWFQYRLIQIELLRMALSIVLIIMHFHSDKLGERPNKTLRSTGLYNSGINGTHGVICSAIVTVLAWLMRKHGQHRCIRALASHDVDSFSSICNRRWLMITGLPISTTVDSLLEYLMCTFESSFSAKGIHREQIVMAHDLSKLLPVVDRLDFIRNVKLQINRKANKGKIFQRRFWDFKSYFKKVDAFSYYNKAEEMLAIEKDKIINNLEFTGTVFIHFDSPSEAKATKIAITRYQSNLFWKRGQLKNNQFQPSRWTVRYAPPGSDLSWIHMKKPRPMWMTMAVWLRLAIIYSIYIFMMAAPASIVRWLHLEGHGLDHGSVFWNRFVLPTLVSFFTTKLTNWVTQQDQHRRHLTVTKASLASFRSICFLEIILYLVRMMARKPLPLLLAGDFHRDDFRLECLFFPVHGSFVACCIIVNTIGGILLNHLRFDFLLSYAKKWFTFRSEEEKNVYITSYRAEYDFASNYAELVSNFALTSIFIMIFPVISLVSCVFSILRFLSDRAALTQIYPVSQIGHNLHRESINMALKFGIASPLTLLIYRRIQLGPNRNLLDPGIVAPLCLTILYLTYLIYAHFKSRGVLPKWFRRLLRIRPRNARANEEDEEDVIDSMSNTQNEYDPLAQIREDDLCKVQV</sequence>
<feature type="transmembrane region" description="Helical" evidence="1">
    <location>
        <begin position="594"/>
        <end position="620"/>
    </location>
</feature>
<dbReference type="EMBL" id="LRGB01000568">
    <property type="protein sequence ID" value="KZS17813.1"/>
    <property type="molecule type" value="Genomic_DNA"/>
</dbReference>
<feature type="domain" description="CSC1/OSCA1-like cytosolic" evidence="2">
    <location>
        <begin position="218"/>
        <end position="390"/>
    </location>
</feature>
<dbReference type="OrthoDB" id="6342529at2759"/>